<dbReference type="HOGENOM" id="CLU_3096617_0_0_4"/>
<dbReference type="AlphaFoldDB" id="E5AS10"/>
<evidence type="ECO:0000313" key="1">
    <source>
        <dbReference type="EMBL" id="CBW75392.1"/>
    </source>
</evidence>
<reference evidence="1 2" key="1">
    <citation type="journal article" date="2011" name="J. Bacteriol.">
        <title>Complete genome sequence of Burkholderia rhizoxinica, an endosymbiont of Rhizopus microsporus.</title>
        <authorList>
            <person name="Lackner G."/>
            <person name="Moebius N."/>
            <person name="Partida-Martinez L."/>
            <person name="Hertweck C."/>
        </authorList>
    </citation>
    <scope>NUCLEOTIDE SEQUENCE [LARGE SCALE GENOMIC DNA]</scope>
    <source>
        <strain evidence="2">DSM 19002 / CIP 109453 / HKI 454</strain>
    </source>
</reference>
<sequence>MSIDAEYIAKRCYVPQPRPWTPGSHAANHSAMKLTKLRTVTGIAERCGITA</sequence>
<proteinExistence type="predicted"/>
<dbReference type="EMBL" id="FR687359">
    <property type="protein sequence ID" value="CBW75392.1"/>
    <property type="molecule type" value="Genomic_DNA"/>
</dbReference>
<accession>E5AS10</accession>
<organism evidence="1 2">
    <name type="scientific">Mycetohabitans rhizoxinica (strain DSM 19002 / CIP 109453 / HKI 454)</name>
    <name type="common">Paraburkholderia rhizoxinica</name>
    <dbReference type="NCBI Taxonomy" id="882378"/>
    <lineage>
        <taxon>Bacteria</taxon>
        <taxon>Pseudomonadati</taxon>
        <taxon>Pseudomonadota</taxon>
        <taxon>Betaproteobacteria</taxon>
        <taxon>Burkholderiales</taxon>
        <taxon>Burkholderiaceae</taxon>
        <taxon>Mycetohabitans</taxon>
    </lineage>
</organism>
<protein>
    <submittedName>
        <fullName evidence="1">Uncharacterized protein</fullName>
    </submittedName>
</protein>
<gene>
    <name evidence="1" type="ordered locus">RBRH_03922</name>
</gene>
<evidence type="ECO:0000313" key="2">
    <source>
        <dbReference type="Proteomes" id="UP000007437"/>
    </source>
</evidence>
<dbReference type="KEGG" id="brh:RBRH_03922"/>
<name>E5AS10_MYCRK</name>
<dbReference type="Proteomes" id="UP000007437">
    <property type="component" value="Chromosome"/>
</dbReference>